<reference evidence="2" key="2">
    <citation type="submission" date="2015-01" db="EMBL/GenBank/DDBJ databases">
        <title>Evolutionary Origins and Diversification of the Mycorrhizal Mutualists.</title>
        <authorList>
            <consortium name="DOE Joint Genome Institute"/>
            <consortium name="Mycorrhizal Genomics Consortium"/>
            <person name="Kohler A."/>
            <person name="Kuo A."/>
            <person name="Nagy L.G."/>
            <person name="Floudas D."/>
            <person name="Copeland A."/>
            <person name="Barry K.W."/>
            <person name="Cichocki N."/>
            <person name="Veneault-Fourrey C."/>
            <person name="LaButti K."/>
            <person name="Lindquist E.A."/>
            <person name="Lipzen A."/>
            <person name="Lundell T."/>
            <person name="Morin E."/>
            <person name="Murat C."/>
            <person name="Riley R."/>
            <person name="Ohm R."/>
            <person name="Sun H."/>
            <person name="Tunlid A."/>
            <person name="Henrissat B."/>
            <person name="Grigoriev I.V."/>
            <person name="Hibbett D.S."/>
            <person name="Martin F."/>
        </authorList>
    </citation>
    <scope>NUCLEOTIDE SEQUENCE [LARGE SCALE GENOMIC DNA]</scope>
    <source>
        <strain evidence="2">F 1598</strain>
    </source>
</reference>
<gene>
    <name evidence="1" type="ORF">PILCRDRAFT_334478</name>
</gene>
<dbReference type="OrthoDB" id="2687781at2759"/>
<keyword evidence="2" id="KW-1185">Reference proteome</keyword>
<dbReference type="Proteomes" id="UP000054166">
    <property type="component" value="Unassembled WGS sequence"/>
</dbReference>
<proteinExistence type="predicted"/>
<sequence>MTTGCKNSIHSAQTFLKITNTIAPEHRNNQCRDNLDKKATFKTETSFVRAPLNSRKWTEAGINRKTWIECQLICKRL</sequence>
<evidence type="ECO:0000313" key="2">
    <source>
        <dbReference type="Proteomes" id="UP000054166"/>
    </source>
</evidence>
<organism evidence="1 2">
    <name type="scientific">Piloderma croceum (strain F 1598)</name>
    <dbReference type="NCBI Taxonomy" id="765440"/>
    <lineage>
        <taxon>Eukaryota</taxon>
        <taxon>Fungi</taxon>
        <taxon>Dikarya</taxon>
        <taxon>Basidiomycota</taxon>
        <taxon>Agaricomycotina</taxon>
        <taxon>Agaricomycetes</taxon>
        <taxon>Agaricomycetidae</taxon>
        <taxon>Atheliales</taxon>
        <taxon>Atheliaceae</taxon>
        <taxon>Piloderma</taxon>
    </lineage>
</organism>
<accession>A0A0C3G2S2</accession>
<name>A0A0C3G2S2_PILCF</name>
<dbReference type="HOGENOM" id="CLU_2638922_0_0_1"/>
<dbReference type="InParanoid" id="A0A0C3G2S2"/>
<evidence type="ECO:0000313" key="1">
    <source>
        <dbReference type="EMBL" id="KIM86134.1"/>
    </source>
</evidence>
<dbReference type="AlphaFoldDB" id="A0A0C3G2S2"/>
<reference evidence="1 2" key="1">
    <citation type="submission" date="2014-04" db="EMBL/GenBank/DDBJ databases">
        <authorList>
            <consortium name="DOE Joint Genome Institute"/>
            <person name="Kuo A."/>
            <person name="Tarkka M."/>
            <person name="Buscot F."/>
            <person name="Kohler A."/>
            <person name="Nagy L.G."/>
            <person name="Floudas D."/>
            <person name="Copeland A."/>
            <person name="Barry K.W."/>
            <person name="Cichocki N."/>
            <person name="Veneault-Fourrey C."/>
            <person name="LaButti K."/>
            <person name="Lindquist E.A."/>
            <person name="Lipzen A."/>
            <person name="Lundell T."/>
            <person name="Morin E."/>
            <person name="Murat C."/>
            <person name="Sun H."/>
            <person name="Tunlid A."/>
            <person name="Henrissat B."/>
            <person name="Grigoriev I.V."/>
            <person name="Hibbett D.S."/>
            <person name="Martin F."/>
            <person name="Nordberg H.P."/>
            <person name="Cantor M.N."/>
            <person name="Hua S.X."/>
        </authorList>
    </citation>
    <scope>NUCLEOTIDE SEQUENCE [LARGE SCALE GENOMIC DNA]</scope>
    <source>
        <strain evidence="1 2">F 1598</strain>
    </source>
</reference>
<dbReference type="EMBL" id="KN832983">
    <property type="protein sequence ID" value="KIM86134.1"/>
    <property type="molecule type" value="Genomic_DNA"/>
</dbReference>
<protein>
    <submittedName>
        <fullName evidence="1">Uncharacterized protein</fullName>
    </submittedName>
</protein>